<gene>
    <name evidence="2" type="ORF">PR048_024398</name>
</gene>
<proteinExistence type="predicted"/>
<sequence>MLERTNNAAVARFSDDGLKSWESVTEWTEQLALWDSMDEEFTDVRWFTNTLHPVLYREASYFANKSSLRCALITFVRHSSPAMLASQRRFSIRCRIYVEVNPFLSNLHWIEAHDCDVFIYWCRVTRGVSNPPRRSGFNPRPGHSGFSHVEIVPDDAVGQRVLSVISRFPRTFIPALLHAHLNNPHRLSRPRFRWLLPRTWQLWDSQGVSLQVCYWLRGVQGIVLPTRVAAVWRADRGKGDRRGSRNPDVFRAANNTDISLRGLEELLEPLASSPLPPRFTHAPCFGTKTARAPPVDEFPTGAHWSQGLCGGLRSPPREKMKCVHKHRCNEGKLPHATRMVASRIHSPEMNGKIKTSCNHLWNGMENQETDGTWPIGSTCRVPENTTEYRMSITCHDSRAGTKVWGKTPSCKSGEKRKQGMTCGANEIENEALKHKSRDFAGQRRHFGGECGWTSVCSTCVLPSAPCRHRVHCFRVRGRCAKLTTLLNVIVYAAVRGGRGQRGGGTAGRDEMHQRHLPPNQSHAPNLPASRGAPGWCTTDPGCGKFWVRIPAKVHSRGKYTSLRDHDISSGRNQLQGYNGELVDGGALSGSHYRSGTTTYFANSNDTSQQNGVVYQRRVIKPVHQPSVCIYLTAGSPANRDNFAGRRSQSGARLVPGASRSEWVRPRQRNHRLKAEIDRLFVFHACVQHTYPKRTQLSKLNFTVLYIPECRIRRRFSMGYCIDVKPRPFLLTGVNAGTKVREGTGDPRENLPTIAIVRHDSHLRKSRVNRPGIEPGLPWWEASSLTAQPPCSHVNSDERRKKNGTLAKCRGLSSEAETWGGFSPPCRRTCDLRSHHVGSLRARGLPRRRGHCGSTDWLLWHGEPFPHPSPHPIARHVTSRRTEQSTMRKPGEMKRCGCLGRAAEHPAELQQETGSAESLTEGVIDGKTARQFSASRNPDMLKLKFGVGRNALLTNFCDTPGEHFESDSRISLQRQDPCTPTTTRVEATRELMRMPRSTLELPRF</sequence>
<dbReference type="Proteomes" id="UP001159363">
    <property type="component" value="Chromosome 9"/>
</dbReference>
<evidence type="ECO:0000256" key="1">
    <source>
        <dbReference type="SAM" id="MobiDB-lite"/>
    </source>
</evidence>
<keyword evidence="3" id="KW-1185">Reference proteome</keyword>
<evidence type="ECO:0000313" key="2">
    <source>
        <dbReference type="EMBL" id="KAJ8873580.1"/>
    </source>
</evidence>
<name>A0ABQ9GNJ0_9NEOP</name>
<evidence type="ECO:0000313" key="3">
    <source>
        <dbReference type="Proteomes" id="UP001159363"/>
    </source>
</evidence>
<comment type="caution">
    <text evidence="2">The sequence shown here is derived from an EMBL/GenBank/DDBJ whole genome shotgun (WGS) entry which is preliminary data.</text>
</comment>
<protein>
    <submittedName>
        <fullName evidence="2">Uncharacterized protein</fullName>
    </submittedName>
</protein>
<accession>A0ABQ9GNJ0</accession>
<reference evidence="2 3" key="1">
    <citation type="submission" date="2023-02" db="EMBL/GenBank/DDBJ databases">
        <title>LHISI_Scaffold_Assembly.</title>
        <authorList>
            <person name="Stuart O.P."/>
            <person name="Cleave R."/>
            <person name="Magrath M.J.L."/>
            <person name="Mikheyev A.S."/>
        </authorList>
    </citation>
    <scope>NUCLEOTIDE SEQUENCE [LARGE SCALE GENOMIC DNA]</scope>
    <source>
        <strain evidence="2">Daus_M_001</strain>
        <tissue evidence="2">Leg muscle</tissue>
    </source>
</reference>
<dbReference type="EMBL" id="JARBHB010000010">
    <property type="protein sequence ID" value="KAJ8873580.1"/>
    <property type="molecule type" value="Genomic_DNA"/>
</dbReference>
<feature type="region of interest" description="Disordered" evidence="1">
    <location>
        <begin position="498"/>
        <end position="530"/>
    </location>
</feature>
<organism evidence="2 3">
    <name type="scientific">Dryococelus australis</name>
    <dbReference type="NCBI Taxonomy" id="614101"/>
    <lineage>
        <taxon>Eukaryota</taxon>
        <taxon>Metazoa</taxon>
        <taxon>Ecdysozoa</taxon>
        <taxon>Arthropoda</taxon>
        <taxon>Hexapoda</taxon>
        <taxon>Insecta</taxon>
        <taxon>Pterygota</taxon>
        <taxon>Neoptera</taxon>
        <taxon>Polyneoptera</taxon>
        <taxon>Phasmatodea</taxon>
        <taxon>Verophasmatodea</taxon>
        <taxon>Anareolatae</taxon>
        <taxon>Phasmatidae</taxon>
        <taxon>Eurycanthinae</taxon>
        <taxon>Dryococelus</taxon>
    </lineage>
</organism>